<dbReference type="InterPro" id="IPR005196">
    <property type="entry name" value="Glyco_hydro_65_N"/>
</dbReference>
<evidence type="ECO:0000313" key="3">
    <source>
        <dbReference type="EMBL" id="SHE72570.1"/>
    </source>
</evidence>
<dbReference type="Gene3D" id="1.50.10.10">
    <property type="match status" value="1"/>
</dbReference>
<keyword evidence="3" id="KW-0378">Hydrolase</keyword>
<dbReference type="PANTHER" id="PTHR11051:SF8">
    <property type="entry name" value="PROTEIN-GLUCOSYLGALACTOSYLHYDROXYLYSINE GLUCOSIDASE"/>
    <property type="match status" value="1"/>
</dbReference>
<evidence type="ECO:0000313" key="4">
    <source>
        <dbReference type="Proteomes" id="UP000184480"/>
    </source>
</evidence>
<organism evidence="3 4">
    <name type="scientific">Dysgonomonas macrotermitis</name>
    <dbReference type="NCBI Taxonomy" id="1346286"/>
    <lineage>
        <taxon>Bacteria</taxon>
        <taxon>Pseudomonadati</taxon>
        <taxon>Bacteroidota</taxon>
        <taxon>Bacteroidia</taxon>
        <taxon>Bacteroidales</taxon>
        <taxon>Dysgonomonadaceae</taxon>
        <taxon>Dysgonomonas</taxon>
    </lineage>
</organism>
<dbReference type="InterPro" id="IPR005195">
    <property type="entry name" value="Glyco_hydro_65_M"/>
</dbReference>
<sequence length="677" mass="76583">MKKTLLIYLLILAGLGSIKSQNPWVIEADKIDPANYYGISVSNGMIGVVSSPEPLKVKEVILAGVYDYYGRGRTSNFLPNFNLLDLNLSIGWENVNGSNISNFKQRLDMKTGMFTASFDFKDIASVEYSYYALRHLPYNVMMDVKVTSLKDTHLVVENVLKTPSALRDNQLYYNEINPSHAYLPLLTSIAKSPSGKITIAATNTFLFNEEHSKEPRVLHEIRDNDSHLMKFVKEVKANKPYSFTLVGTLISSEHINDPYNQAERLAIYAGLQGHDDLLARHCAEWEKLWKSDIIIEGDDQAQQDIHNMMYHLYSFTRAGSGFSLSPMGLSGLGYNGHVFWDTEMFMFLPLLVLQPEMAKELIEYRFNRLDAAKRNALSYGYKGAMYPWESASSGEEETPVWALSGTYEHHITGDVAFAAWHYYLATQDKTWLREKGWAILKNTADFWVSRVSRKGAKYEIKNVVCADEWAENVDNNAYTNAIAKLNLLYAYECAKVLDLPQQNEWLDIASNLVFSTMENGVTREHDTYTGQNIKQADVNLLAYPLKVIADKDQIRRDLKYYEAKVPEKDTPAMTQAIFSLLYSRLGDADSANKWFNDSYKPNLLPPFRVMAETKGGTNPYFITGAGGVLQTVIMGFGGIDILPDGKIVQQKTAMPSHWKKLVISNIGKEKKTFVISK</sequence>
<dbReference type="SUPFAM" id="SSF48208">
    <property type="entry name" value="Six-hairpin glycosidases"/>
    <property type="match status" value="1"/>
</dbReference>
<dbReference type="STRING" id="1346286.SAMN05444362_10244"/>
<dbReference type="GO" id="GO:0030246">
    <property type="term" value="F:carbohydrate binding"/>
    <property type="evidence" value="ECO:0007669"/>
    <property type="project" value="InterPro"/>
</dbReference>
<feature type="domain" description="Glycoside hydrolase family 65 N-terminal" evidence="2">
    <location>
        <begin position="40"/>
        <end position="252"/>
    </location>
</feature>
<accession>A0A1M4VUJ5</accession>
<dbReference type="GO" id="GO:0005975">
    <property type="term" value="P:carbohydrate metabolic process"/>
    <property type="evidence" value="ECO:0007669"/>
    <property type="project" value="InterPro"/>
</dbReference>
<dbReference type="InterPro" id="IPR037018">
    <property type="entry name" value="GH65_N"/>
</dbReference>
<dbReference type="AlphaFoldDB" id="A0A1M4VUJ5"/>
<dbReference type="InterPro" id="IPR012341">
    <property type="entry name" value="6hp_glycosidase-like_sf"/>
</dbReference>
<evidence type="ECO:0000259" key="1">
    <source>
        <dbReference type="Pfam" id="PF03632"/>
    </source>
</evidence>
<dbReference type="PANTHER" id="PTHR11051">
    <property type="entry name" value="GLYCOSYL HYDROLASE-RELATED"/>
    <property type="match status" value="1"/>
</dbReference>
<keyword evidence="4" id="KW-1185">Reference proteome</keyword>
<dbReference type="SUPFAM" id="SSF74650">
    <property type="entry name" value="Galactose mutarotase-like"/>
    <property type="match status" value="1"/>
</dbReference>
<dbReference type="Proteomes" id="UP000184480">
    <property type="component" value="Unassembled WGS sequence"/>
</dbReference>
<proteinExistence type="predicted"/>
<dbReference type="Pfam" id="PF03636">
    <property type="entry name" value="Glyco_hydro_65N"/>
    <property type="match status" value="1"/>
</dbReference>
<reference evidence="4" key="1">
    <citation type="submission" date="2016-11" db="EMBL/GenBank/DDBJ databases">
        <authorList>
            <person name="Varghese N."/>
            <person name="Submissions S."/>
        </authorList>
    </citation>
    <scope>NUCLEOTIDE SEQUENCE [LARGE SCALE GENOMIC DNA]</scope>
    <source>
        <strain evidence="4">DSM 27370</strain>
    </source>
</reference>
<dbReference type="Gene3D" id="2.70.98.40">
    <property type="entry name" value="Glycoside hydrolase, family 65, N-terminal domain"/>
    <property type="match status" value="1"/>
</dbReference>
<feature type="domain" description="Glycoside hydrolase family 65 central catalytic" evidence="1">
    <location>
        <begin position="309"/>
        <end position="530"/>
    </location>
</feature>
<dbReference type="RefSeq" id="WP_062176852.1">
    <property type="nucleotide sequence ID" value="NZ_BBXL01000002.1"/>
</dbReference>
<gene>
    <name evidence="3" type="ORF">SAMN05444362_10244</name>
</gene>
<dbReference type="GO" id="GO:0016757">
    <property type="term" value="F:glycosyltransferase activity"/>
    <property type="evidence" value="ECO:0007669"/>
    <property type="project" value="UniProtKB-ARBA"/>
</dbReference>
<name>A0A1M4VUJ5_9BACT</name>
<dbReference type="EMBL" id="FQUC01000002">
    <property type="protein sequence ID" value="SHE72570.1"/>
    <property type="molecule type" value="Genomic_DNA"/>
</dbReference>
<protein>
    <submittedName>
        <fullName evidence="3">Trehalose and maltose hydrolase (Possible phosphorylase)</fullName>
    </submittedName>
</protein>
<dbReference type="GO" id="GO:0004553">
    <property type="term" value="F:hydrolase activity, hydrolyzing O-glycosyl compounds"/>
    <property type="evidence" value="ECO:0007669"/>
    <property type="project" value="TreeGrafter"/>
</dbReference>
<evidence type="ECO:0000259" key="2">
    <source>
        <dbReference type="Pfam" id="PF03636"/>
    </source>
</evidence>
<dbReference type="InterPro" id="IPR008928">
    <property type="entry name" value="6-hairpin_glycosidase_sf"/>
</dbReference>
<dbReference type="InterPro" id="IPR011013">
    <property type="entry name" value="Gal_mutarotase_sf_dom"/>
</dbReference>
<dbReference type="OrthoDB" id="9758855at2"/>
<dbReference type="Pfam" id="PF03632">
    <property type="entry name" value="Glyco_hydro_65m"/>
    <property type="match status" value="1"/>
</dbReference>